<accession>A0A7Z7N0A8</accession>
<dbReference type="RefSeq" id="WP_097189624.1">
    <property type="nucleotide sequence ID" value="NZ_OCSU01000001.1"/>
</dbReference>
<organism evidence="1 2">
    <name type="scientific">Caballeronia arationis</name>
    <dbReference type="NCBI Taxonomy" id="1777142"/>
    <lineage>
        <taxon>Bacteria</taxon>
        <taxon>Pseudomonadati</taxon>
        <taxon>Pseudomonadota</taxon>
        <taxon>Betaproteobacteria</taxon>
        <taxon>Burkholderiales</taxon>
        <taxon>Burkholderiaceae</taxon>
        <taxon>Caballeronia</taxon>
    </lineage>
</organism>
<sequence>MFKQLQQRWLDRFRVDDSTGWSDIPEDPLSDQVMDMVWDMLDKATLNARKRKIIWPDGQKLSINLSVKRIHEQHPAFPNDLIESNVIDWLVQVIPPDIYTEQQIDELNRLKQKWIDTYER</sequence>
<dbReference type="AlphaFoldDB" id="A0A7Z7N0A8"/>
<dbReference type="Proteomes" id="UP000219522">
    <property type="component" value="Unassembled WGS sequence"/>
</dbReference>
<keyword evidence="2" id="KW-1185">Reference proteome</keyword>
<gene>
    <name evidence="1" type="ORF">SAMN05446927_0236</name>
</gene>
<name>A0A7Z7N0A8_9BURK</name>
<proteinExistence type="predicted"/>
<protein>
    <submittedName>
        <fullName evidence="1">Uncharacterized protein</fullName>
    </submittedName>
</protein>
<dbReference type="EMBL" id="OCSU01000001">
    <property type="protein sequence ID" value="SOE47740.1"/>
    <property type="molecule type" value="Genomic_DNA"/>
</dbReference>
<evidence type="ECO:0000313" key="1">
    <source>
        <dbReference type="EMBL" id="SOE47740.1"/>
    </source>
</evidence>
<evidence type="ECO:0000313" key="2">
    <source>
        <dbReference type="Proteomes" id="UP000219522"/>
    </source>
</evidence>
<reference evidence="1 2" key="1">
    <citation type="submission" date="2017-09" db="EMBL/GenBank/DDBJ databases">
        <authorList>
            <person name="Varghese N."/>
            <person name="Submissions S."/>
        </authorList>
    </citation>
    <scope>NUCLEOTIDE SEQUENCE [LARGE SCALE GENOMIC DNA]</scope>
    <source>
        <strain evidence="1 2">OK806</strain>
    </source>
</reference>
<comment type="caution">
    <text evidence="1">The sequence shown here is derived from an EMBL/GenBank/DDBJ whole genome shotgun (WGS) entry which is preliminary data.</text>
</comment>